<keyword evidence="2" id="KW-0732">Signal</keyword>
<protein>
    <recommendedName>
        <fullName evidence="5">Secreted protein</fullName>
    </recommendedName>
</protein>
<evidence type="ECO:0008006" key="5">
    <source>
        <dbReference type="Google" id="ProtNLM"/>
    </source>
</evidence>
<name>A0A0D2WMG1_CAPO3</name>
<dbReference type="AlphaFoldDB" id="A0A0D2WMG1"/>
<reference evidence="4" key="1">
    <citation type="submission" date="2011-02" db="EMBL/GenBank/DDBJ databases">
        <title>The Genome Sequence of Capsaspora owczarzaki ATCC 30864.</title>
        <authorList>
            <person name="Russ C."/>
            <person name="Cuomo C."/>
            <person name="Burger G."/>
            <person name="Gray M.W."/>
            <person name="Holland P.W.H."/>
            <person name="King N."/>
            <person name="Lang F.B.F."/>
            <person name="Roger A.J."/>
            <person name="Ruiz-Trillo I."/>
            <person name="Young S.K."/>
            <person name="Zeng Q."/>
            <person name="Gargeya S."/>
            <person name="Alvarado L."/>
            <person name="Berlin A."/>
            <person name="Chapman S.B."/>
            <person name="Chen Z."/>
            <person name="Freedman E."/>
            <person name="Gellesch M."/>
            <person name="Goldberg J."/>
            <person name="Griggs A."/>
            <person name="Gujja S."/>
            <person name="Heilman E."/>
            <person name="Heiman D."/>
            <person name="Howarth C."/>
            <person name="Mehta T."/>
            <person name="Neiman D."/>
            <person name="Pearson M."/>
            <person name="Roberts A."/>
            <person name="Saif S."/>
            <person name="Shea T."/>
            <person name="Shenoy N."/>
            <person name="Sisk P."/>
            <person name="Stolte C."/>
            <person name="Sykes S."/>
            <person name="White J."/>
            <person name="Yandava C."/>
            <person name="Haas B."/>
            <person name="Nusbaum C."/>
            <person name="Birren B."/>
        </authorList>
    </citation>
    <scope>NUCLEOTIDE SEQUENCE</scope>
    <source>
        <strain evidence="4">ATCC 30864</strain>
    </source>
</reference>
<evidence type="ECO:0000256" key="1">
    <source>
        <dbReference type="SAM" id="MobiDB-lite"/>
    </source>
</evidence>
<gene>
    <name evidence="3" type="ORF">CAOG_009624</name>
</gene>
<feature type="chain" id="PRO_5002270035" description="Secreted protein" evidence="2">
    <location>
        <begin position="18"/>
        <end position="126"/>
    </location>
</feature>
<organism evidence="3 4">
    <name type="scientific">Capsaspora owczarzaki (strain ATCC 30864)</name>
    <dbReference type="NCBI Taxonomy" id="595528"/>
    <lineage>
        <taxon>Eukaryota</taxon>
        <taxon>Filasterea</taxon>
        <taxon>Capsaspora</taxon>
    </lineage>
</organism>
<feature type="region of interest" description="Disordered" evidence="1">
    <location>
        <begin position="81"/>
        <end position="126"/>
    </location>
</feature>
<sequence length="126" mass="14068">MEGGCCCCLLLSVLLQAKWFGFVQQWKAKATVASRDEAATKASKAGKSVQIVRSRMHQLRTETQRPPPRNCSAAVWNKAKSPSRCGNSHTVIHSTCSGKRQNDAQPEFHPTERKKEKKTFTSTSQY</sequence>
<evidence type="ECO:0000313" key="4">
    <source>
        <dbReference type="Proteomes" id="UP000008743"/>
    </source>
</evidence>
<proteinExistence type="predicted"/>
<feature type="compositionally biased region" description="Polar residues" evidence="1">
    <location>
        <begin position="84"/>
        <end position="99"/>
    </location>
</feature>
<feature type="signal peptide" evidence="2">
    <location>
        <begin position="1"/>
        <end position="17"/>
    </location>
</feature>
<accession>A0A0D2WMG1</accession>
<evidence type="ECO:0000313" key="3">
    <source>
        <dbReference type="EMBL" id="KJE92010.1"/>
    </source>
</evidence>
<keyword evidence="4" id="KW-1185">Reference proteome</keyword>
<evidence type="ECO:0000256" key="2">
    <source>
        <dbReference type="SAM" id="SignalP"/>
    </source>
</evidence>
<dbReference type="InParanoid" id="A0A0D2WMG1"/>
<dbReference type="Proteomes" id="UP000008743">
    <property type="component" value="Unassembled WGS sequence"/>
</dbReference>
<dbReference type="EMBL" id="KE346363">
    <property type="protein sequence ID" value="KJE92010.1"/>
    <property type="molecule type" value="Genomic_DNA"/>
</dbReference>